<name>A0A415ME67_9FIRM</name>
<reference evidence="1 2" key="1">
    <citation type="submission" date="2018-08" db="EMBL/GenBank/DDBJ databases">
        <title>A genome reference for cultivated species of the human gut microbiota.</title>
        <authorList>
            <person name="Zou Y."/>
            <person name="Xue W."/>
            <person name="Luo G."/>
        </authorList>
    </citation>
    <scope>NUCLEOTIDE SEQUENCE [LARGE SCALE GENOMIC DNA]</scope>
    <source>
        <strain evidence="1 2">AF36-7BH</strain>
    </source>
</reference>
<dbReference type="EMBL" id="QROY01000002">
    <property type="protein sequence ID" value="RHL71137.1"/>
    <property type="molecule type" value="Genomic_DNA"/>
</dbReference>
<organism evidence="1 2">
    <name type="scientific">Lachnospira eligens</name>
    <dbReference type="NCBI Taxonomy" id="39485"/>
    <lineage>
        <taxon>Bacteria</taxon>
        <taxon>Bacillati</taxon>
        <taxon>Bacillota</taxon>
        <taxon>Clostridia</taxon>
        <taxon>Lachnospirales</taxon>
        <taxon>Lachnospiraceae</taxon>
        <taxon>Lachnospira</taxon>
    </lineage>
</organism>
<evidence type="ECO:0000313" key="1">
    <source>
        <dbReference type="EMBL" id="RHL71137.1"/>
    </source>
</evidence>
<comment type="caution">
    <text evidence="1">The sequence shown here is derived from an EMBL/GenBank/DDBJ whole genome shotgun (WGS) entry which is preliminary data.</text>
</comment>
<proteinExistence type="predicted"/>
<evidence type="ECO:0000313" key="2">
    <source>
        <dbReference type="Proteomes" id="UP000285201"/>
    </source>
</evidence>
<gene>
    <name evidence="1" type="ORF">DW007_03035</name>
</gene>
<dbReference type="AlphaFoldDB" id="A0A415ME67"/>
<dbReference type="RefSeq" id="WP_118370114.1">
    <property type="nucleotide sequence ID" value="NZ_QROY01000002.1"/>
</dbReference>
<dbReference type="Proteomes" id="UP000285201">
    <property type="component" value="Unassembled WGS sequence"/>
</dbReference>
<sequence length="99" mass="11811">MTSTIERDFVVKNDVASFPMKEYPNYCGIEDIGYISHGEWSDAELEYKGKLFNENVVSDAMWERFIEEFPDKDGDYEAFNQYMYDNKDEVYELLEDWSN</sequence>
<accession>A0A415ME67</accession>
<protein>
    <submittedName>
        <fullName evidence="1">Uncharacterized protein</fullName>
    </submittedName>
</protein>